<feature type="transmembrane region" description="Helical" evidence="2">
    <location>
        <begin position="6"/>
        <end position="25"/>
    </location>
</feature>
<dbReference type="Pfam" id="PF02325">
    <property type="entry name" value="CCB3_YggT"/>
    <property type="match status" value="2"/>
</dbReference>
<dbReference type="PANTHER" id="PTHR33219:SF14">
    <property type="entry name" value="PROTEIN COFACTOR ASSEMBLY OF COMPLEX C SUBUNIT B CCB3, CHLOROPLASTIC-RELATED"/>
    <property type="match status" value="1"/>
</dbReference>
<proteinExistence type="inferred from homology"/>
<accession>A0ABY8ANW2</accession>
<keyword evidence="2" id="KW-1133">Transmembrane helix</keyword>
<organism evidence="3 4">
    <name type="scientific">Legionella cardiaca</name>
    <dbReference type="NCBI Taxonomy" id="1071983"/>
    <lineage>
        <taxon>Bacteria</taxon>
        <taxon>Pseudomonadati</taxon>
        <taxon>Pseudomonadota</taxon>
        <taxon>Gammaproteobacteria</taxon>
        <taxon>Legionellales</taxon>
        <taxon>Legionellaceae</taxon>
        <taxon>Legionella</taxon>
    </lineage>
</organism>
<keyword evidence="4" id="KW-1185">Reference proteome</keyword>
<evidence type="ECO:0000256" key="1">
    <source>
        <dbReference type="ARBA" id="ARBA00010894"/>
    </source>
</evidence>
<dbReference type="InterPro" id="IPR003425">
    <property type="entry name" value="CCB3/YggT"/>
</dbReference>
<dbReference type="PANTHER" id="PTHR33219">
    <property type="entry name" value="YLMG HOMOLOG PROTEIN 2, CHLOROPLASTIC"/>
    <property type="match status" value="1"/>
</dbReference>
<gene>
    <name evidence="3" type="ORF">PXX05_10510</name>
</gene>
<name>A0ABY8ANW2_9GAMM</name>
<feature type="transmembrane region" description="Helical" evidence="2">
    <location>
        <begin position="166"/>
        <end position="188"/>
    </location>
</feature>
<feature type="transmembrane region" description="Helical" evidence="2">
    <location>
        <begin position="99"/>
        <end position="128"/>
    </location>
</feature>
<dbReference type="EMBL" id="CP119078">
    <property type="protein sequence ID" value="WED42350.1"/>
    <property type="molecule type" value="Genomic_DNA"/>
</dbReference>
<evidence type="ECO:0000313" key="4">
    <source>
        <dbReference type="Proteomes" id="UP001222087"/>
    </source>
</evidence>
<feature type="transmembrane region" description="Helical" evidence="2">
    <location>
        <begin position="71"/>
        <end position="93"/>
    </location>
</feature>
<evidence type="ECO:0000313" key="3">
    <source>
        <dbReference type="EMBL" id="WED42350.1"/>
    </source>
</evidence>
<evidence type="ECO:0000256" key="2">
    <source>
        <dbReference type="SAM" id="Phobius"/>
    </source>
</evidence>
<keyword evidence="2" id="KW-0812">Transmembrane</keyword>
<reference evidence="3 4" key="1">
    <citation type="submission" date="2023-02" db="EMBL/GenBank/DDBJ databases">
        <title>Genome Sequence of L. cardiaca H63T.</title>
        <authorList>
            <person name="Lopez A.E."/>
            <person name="Cianciotto N.P."/>
        </authorList>
    </citation>
    <scope>NUCLEOTIDE SEQUENCE [LARGE SCALE GENOMIC DNA]</scope>
    <source>
        <strain evidence="3 4">H63</strain>
    </source>
</reference>
<dbReference type="Proteomes" id="UP001222087">
    <property type="component" value="Chromosome"/>
</dbReference>
<comment type="similarity">
    <text evidence="1">Belongs to the YggT family.</text>
</comment>
<dbReference type="RefSeq" id="WP_275088173.1">
    <property type="nucleotide sequence ID" value="NZ_CP119078.1"/>
</dbReference>
<keyword evidence="2" id="KW-0472">Membrane</keyword>
<sequence length="190" mass="22207">MSGLIAVSYFLIKLFFNLILFVLWLRVALRYFRISTLHPVGQLVYRFTDPLVHPIERLIYPKNATLKRYDWITLVLIIVLELFKFLIIGLLFYNSLLPLPYLILFALADSLIQLCDFLFYMILIRVIISWINPTRQHPVLDIIKVITDPLLELGRRIVPDISGFDFSPFIIAIILKIFTLFIAASLPFHL</sequence>
<protein>
    <submittedName>
        <fullName evidence="3">YggT family protein</fullName>
    </submittedName>
</protein>